<gene>
    <name evidence="12" type="primary">htpX</name>
    <name evidence="14" type="ORF">COX81_00825</name>
</gene>
<keyword evidence="6 12" id="KW-0479">Metal-binding</keyword>
<comment type="cofactor">
    <cofactor evidence="12">
        <name>Zn(2+)</name>
        <dbReference type="ChEBI" id="CHEBI:29105"/>
    </cofactor>
    <text evidence="12">Binds 1 zinc ion per subunit.</text>
</comment>
<evidence type="ECO:0000256" key="2">
    <source>
        <dbReference type="ARBA" id="ARBA00009779"/>
    </source>
</evidence>
<keyword evidence="4 12" id="KW-0645">Protease</keyword>
<dbReference type="GO" id="GO:0004222">
    <property type="term" value="F:metalloendopeptidase activity"/>
    <property type="evidence" value="ECO:0007669"/>
    <property type="project" value="UniProtKB-UniRule"/>
</dbReference>
<proteinExistence type="inferred from homology"/>
<sequence length="297" mass="32682">MYSQIDSNKRKTLILIAVFIIVILGIGYFLSEYMNYGYGMMGLAIVVSTGMTFVSYFKGDKIALSSTGAKKITKEDNPYVYRMVENLCITAGTPTPRVYIIDSPALNAFATGRDPEHASIALTTGIIKALENEELEGVIAHELSHIKNYDIRVMMIVVVLVGIIAIISNWFFRARLFGFSGQKSSNDRGGGQLGTIIMVVGIVLLILSPIIAQLIQLAISRKREYLADASSALLTRYPEGLARALEKISQSTEPLQTASAATAHLFISNPFKKKKVSAWFSTHPPIEERIKQLRGMA</sequence>
<feature type="binding site" evidence="12">
    <location>
        <position position="141"/>
    </location>
    <ligand>
        <name>Zn(2+)</name>
        <dbReference type="ChEBI" id="CHEBI:29105"/>
        <note>catalytic</note>
    </ligand>
</feature>
<evidence type="ECO:0000256" key="4">
    <source>
        <dbReference type="ARBA" id="ARBA00022670"/>
    </source>
</evidence>
<dbReference type="InterPro" id="IPR001915">
    <property type="entry name" value="Peptidase_M48"/>
</dbReference>
<dbReference type="EC" id="3.4.24.-" evidence="12"/>
<dbReference type="Pfam" id="PF01435">
    <property type="entry name" value="Peptidase_M48"/>
    <property type="match status" value="1"/>
</dbReference>
<keyword evidence="11 12" id="KW-0472">Membrane</keyword>
<feature type="binding site" evidence="12">
    <location>
        <position position="224"/>
    </location>
    <ligand>
        <name>Zn(2+)</name>
        <dbReference type="ChEBI" id="CHEBI:29105"/>
        <note>catalytic</note>
    </ligand>
</feature>
<evidence type="ECO:0000256" key="1">
    <source>
        <dbReference type="ARBA" id="ARBA00004651"/>
    </source>
</evidence>
<protein>
    <recommendedName>
        <fullName evidence="12">Protease HtpX homolog</fullName>
        <ecNumber evidence="12">3.4.24.-</ecNumber>
    </recommendedName>
</protein>
<feature type="domain" description="Peptidase M48" evidence="13">
    <location>
        <begin position="76"/>
        <end position="296"/>
    </location>
</feature>
<dbReference type="GO" id="GO:0006508">
    <property type="term" value="P:proteolysis"/>
    <property type="evidence" value="ECO:0007669"/>
    <property type="project" value="UniProtKB-KW"/>
</dbReference>
<evidence type="ECO:0000256" key="11">
    <source>
        <dbReference type="ARBA" id="ARBA00023136"/>
    </source>
</evidence>
<reference evidence="15" key="1">
    <citation type="submission" date="2017-09" db="EMBL/GenBank/DDBJ databases">
        <title>Depth-based differentiation of microbial function through sediment-hosted aquifers and enrichment of novel symbionts in the deep terrestrial subsurface.</title>
        <authorList>
            <person name="Probst A.J."/>
            <person name="Ladd B."/>
            <person name="Jarett J.K."/>
            <person name="Geller-Mcgrath D.E."/>
            <person name="Sieber C.M.K."/>
            <person name="Emerson J.B."/>
            <person name="Anantharaman K."/>
            <person name="Thomas B.C."/>
            <person name="Malmstrom R."/>
            <person name="Stieglmeier M."/>
            <person name="Klingl A."/>
            <person name="Woyke T."/>
            <person name="Ryan C.M."/>
            <person name="Banfield J.F."/>
        </authorList>
    </citation>
    <scope>NUCLEOTIDE SEQUENCE [LARGE SCALE GENOMIC DNA]</scope>
</reference>
<dbReference type="HAMAP" id="MF_00188">
    <property type="entry name" value="Pept_M48_protease_HtpX"/>
    <property type="match status" value="1"/>
</dbReference>
<dbReference type="NCBIfam" id="NF003425">
    <property type="entry name" value="PRK04897.1"/>
    <property type="match status" value="1"/>
</dbReference>
<evidence type="ECO:0000256" key="6">
    <source>
        <dbReference type="ARBA" id="ARBA00022723"/>
    </source>
</evidence>
<evidence type="ECO:0000256" key="9">
    <source>
        <dbReference type="ARBA" id="ARBA00022989"/>
    </source>
</evidence>
<organism evidence="14 15">
    <name type="scientific">Candidatus Magasanikbacteria bacterium CG_4_10_14_0_2_um_filter_37_12</name>
    <dbReference type="NCBI Taxonomy" id="1974637"/>
    <lineage>
        <taxon>Bacteria</taxon>
        <taxon>Candidatus Magasanikiibacteriota</taxon>
    </lineage>
</organism>
<feature type="transmembrane region" description="Helical" evidence="12">
    <location>
        <begin position="12"/>
        <end position="30"/>
    </location>
</feature>
<evidence type="ECO:0000259" key="13">
    <source>
        <dbReference type="Pfam" id="PF01435"/>
    </source>
</evidence>
<accession>A0A2M7V9D9</accession>
<dbReference type="PANTHER" id="PTHR43221">
    <property type="entry name" value="PROTEASE HTPX"/>
    <property type="match status" value="1"/>
</dbReference>
<feature type="transmembrane region" description="Helical" evidence="12">
    <location>
        <begin position="192"/>
        <end position="215"/>
    </location>
</feature>
<name>A0A2M7V9D9_9BACT</name>
<keyword evidence="5 12" id="KW-0812">Transmembrane</keyword>
<evidence type="ECO:0000313" key="15">
    <source>
        <dbReference type="Proteomes" id="UP000228568"/>
    </source>
</evidence>
<dbReference type="PANTHER" id="PTHR43221:SF1">
    <property type="entry name" value="PROTEASE HTPX"/>
    <property type="match status" value="1"/>
</dbReference>
<keyword evidence="10 12" id="KW-0482">Metalloprotease</keyword>
<dbReference type="Gene3D" id="3.30.2010.10">
    <property type="entry name" value="Metalloproteases ('zincins'), catalytic domain"/>
    <property type="match status" value="1"/>
</dbReference>
<dbReference type="GO" id="GO:0005886">
    <property type="term" value="C:plasma membrane"/>
    <property type="evidence" value="ECO:0007669"/>
    <property type="project" value="UniProtKB-SubCell"/>
</dbReference>
<evidence type="ECO:0000313" key="14">
    <source>
        <dbReference type="EMBL" id="PIZ95448.1"/>
    </source>
</evidence>
<comment type="caution">
    <text evidence="14">The sequence shown here is derived from an EMBL/GenBank/DDBJ whole genome shotgun (WGS) entry which is preliminary data.</text>
</comment>
<dbReference type="GO" id="GO:0008270">
    <property type="term" value="F:zinc ion binding"/>
    <property type="evidence" value="ECO:0007669"/>
    <property type="project" value="UniProtKB-UniRule"/>
</dbReference>
<feature type="transmembrane region" description="Helical" evidence="12">
    <location>
        <begin position="36"/>
        <end position="57"/>
    </location>
</feature>
<keyword evidence="9 12" id="KW-1133">Transmembrane helix</keyword>
<keyword evidence="8 12" id="KW-0862">Zinc</keyword>
<keyword evidence="3 12" id="KW-1003">Cell membrane</keyword>
<dbReference type="InterPro" id="IPR022919">
    <property type="entry name" value="Pept_M48_protease_HtpX"/>
</dbReference>
<keyword evidence="7 12" id="KW-0378">Hydrolase</keyword>
<evidence type="ECO:0000256" key="8">
    <source>
        <dbReference type="ARBA" id="ARBA00022833"/>
    </source>
</evidence>
<feature type="binding site" evidence="12">
    <location>
        <position position="145"/>
    </location>
    <ligand>
        <name>Zn(2+)</name>
        <dbReference type="ChEBI" id="CHEBI:29105"/>
        <note>catalytic</note>
    </ligand>
</feature>
<evidence type="ECO:0000256" key="5">
    <source>
        <dbReference type="ARBA" id="ARBA00022692"/>
    </source>
</evidence>
<feature type="transmembrane region" description="Helical" evidence="12">
    <location>
        <begin position="153"/>
        <end position="172"/>
    </location>
</feature>
<evidence type="ECO:0000256" key="12">
    <source>
        <dbReference type="HAMAP-Rule" id="MF_00188"/>
    </source>
</evidence>
<dbReference type="EMBL" id="PFPK01000011">
    <property type="protein sequence ID" value="PIZ95448.1"/>
    <property type="molecule type" value="Genomic_DNA"/>
</dbReference>
<feature type="active site" evidence="12">
    <location>
        <position position="142"/>
    </location>
</feature>
<evidence type="ECO:0000256" key="10">
    <source>
        <dbReference type="ARBA" id="ARBA00023049"/>
    </source>
</evidence>
<comment type="similarity">
    <text evidence="2 12">Belongs to the peptidase M48B family.</text>
</comment>
<evidence type="ECO:0000256" key="3">
    <source>
        <dbReference type="ARBA" id="ARBA00022475"/>
    </source>
</evidence>
<dbReference type="Proteomes" id="UP000228568">
    <property type="component" value="Unassembled WGS sequence"/>
</dbReference>
<comment type="subcellular location">
    <subcellularLocation>
        <location evidence="1 12">Cell membrane</location>
        <topology evidence="1 12">Multi-pass membrane protein</topology>
    </subcellularLocation>
</comment>
<evidence type="ECO:0000256" key="7">
    <source>
        <dbReference type="ARBA" id="ARBA00022801"/>
    </source>
</evidence>
<dbReference type="InterPro" id="IPR050083">
    <property type="entry name" value="HtpX_protease"/>
</dbReference>
<dbReference type="CDD" id="cd07340">
    <property type="entry name" value="M48B_Htpx_like"/>
    <property type="match status" value="1"/>
</dbReference>
<dbReference type="AlphaFoldDB" id="A0A2M7V9D9"/>